<evidence type="ECO:0000313" key="1">
    <source>
        <dbReference type="EMBL" id="MBB5851194.1"/>
    </source>
</evidence>
<dbReference type="EMBL" id="JACHMX010000001">
    <property type="protein sequence ID" value="MBB5851194.1"/>
    <property type="molecule type" value="Genomic_DNA"/>
</dbReference>
<protein>
    <submittedName>
        <fullName evidence="1">Putative amidohydrolase</fullName>
    </submittedName>
</protein>
<dbReference type="AlphaFoldDB" id="A0A841AY42"/>
<sequence>MDPADAFVNLYDELKKVPGDTLSDWSLLARVRTIKEAVRKEVRTTGFLSGEWISDSPDDATSFGVLLGLDLALLDANSDTSHLNSRALDYLQVRLEMNGRLNEETGGILLPRRTSPFRPNVDAEEIDDFFQLLRIPPYVSANLQISRVSAVRDLPLSDRRGPFDELPSKRPLKIAQLPLLADAADLRWESDHPGGRFYTVAPDSARLDERIAKALNVLDKSGAVLAVLPEGCLDDSLLERWRELLRATPRPDESSLTWLLLGTGPVTGAGPPPAGRRPPNRAVLVHRNGWIEPMLTQDKMSGFCFTVGKQKEYEVELGGVKRDELISHDSLITVLESRAGRFAVQVCEDFTRPARRHHLISVGITHLLVPVLAAPMWKKGWQAEAGQVLTVHLGAKAAVSNGLAITRFYKETKSGMCGPFEIEYPATTLLTAVGPSHRPDDYLTTDDMVKEYRNPDARRQQALEDALTPRLADW</sequence>
<keyword evidence="2" id="KW-1185">Reference proteome</keyword>
<gene>
    <name evidence="1" type="ORF">HDA45_001281</name>
</gene>
<dbReference type="InterPro" id="IPR036526">
    <property type="entry name" value="C-N_Hydrolase_sf"/>
</dbReference>
<dbReference type="RefSeq" id="WP_184892772.1">
    <property type="nucleotide sequence ID" value="NZ_JACHMX010000001.1"/>
</dbReference>
<dbReference type="Gene3D" id="3.60.110.10">
    <property type="entry name" value="Carbon-nitrogen hydrolase"/>
    <property type="match status" value="1"/>
</dbReference>
<evidence type="ECO:0000313" key="2">
    <source>
        <dbReference type="Proteomes" id="UP000580861"/>
    </source>
</evidence>
<name>A0A841AY42_9PSEU</name>
<keyword evidence="1" id="KW-0378">Hydrolase</keyword>
<accession>A0A841AY42</accession>
<organism evidence="1 2">
    <name type="scientific">Amycolatopsis umgeniensis</name>
    <dbReference type="NCBI Taxonomy" id="336628"/>
    <lineage>
        <taxon>Bacteria</taxon>
        <taxon>Bacillati</taxon>
        <taxon>Actinomycetota</taxon>
        <taxon>Actinomycetes</taxon>
        <taxon>Pseudonocardiales</taxon>
        <taxon>Pseudonocardiaceae</taxon>
        <taxon>Amycolatopsis</taxon>
    </lineage>
</organism>
<dbReference type="Proteomes" id="UP000580861">
    <property type="component" value="Unassembled WGS sequence"/>
</dbReference>
<dbReference type="SUPFAM" id="SSF56317">
    <property type="entry name" value="Carbon-nitrogen hydrolase"/>
    <property type="match status" value="1"/>
</dbReference>
<comment type="caution">
    <text evidence="1">The sequence shown here is derived from an EMBL/GenBank/DDBJ whole genome shotgun (WGS) entry which is preliminary data.</text>
</comment>
<proteinExistence type="predicted"/>
<dbReference type="GO" id="GO:0016787">
    <property type="term" value="F:hydrolase activity"/>
    <property type="evidence" value="ECO:0007669"/>
    <property type="project" value="UniProtKB-KW"/>
</dbReference>
<reference evidence="1 2" key="1">
    <citation type="submission" date="2020-08" db="EMBL/GenBank/DDBJ databases">
        <title>Sequencing the genomes of 1000 actinobacteria strains.</title>
        <authorList>
            <person name="Klenk H.-P."/>
        </authorList>
    </citation>
    <scope>NUCLEOTIDE SEQUENCE [LARGE SCALE GENOMIC DNA]</scope>
    <source>
        <strain evidence="1 2">DSM 45272</strain>
    </source>
</reference>